<feature type="compositionally biased region" description="Gly residues" evidence="1">
    <location>
        <begin position="158"/>
        <end position="172"/>
    </location>
</feature>
<keyword evidence="4" id="KW-1185">Reference proteome</keyword>
<keyword evidence="2" id="KW-0472">Membrane</keyword>
<accession>A0A919SPX1</accession>
<gene>
    <name evidence="3" type="ORF">Aau02nite_63230</name>
</gene>
<evidence type="ECO:0000256" key="2">
    <source>
        <dbReference type="SAM" id="Phobius"/>
    </source>
</evidence>
<feature type="transmembrane region" description="Helical" evidence="2">
    <location>
        <begin position="72"/>
        <end position="93"/>
    </location>
</feature>
<feature type="transmembrane region" description="Helical" evidence="2">
    <location>
        <begin position="31"/>
        <end position="60"/>
    </location>
</feature>
<feature type="region of interest" description="Disordered" evidence="1">
    <location>
        <begin position="133"/>
        <end position="172"/>
    </location>
</feature>
<dbReference type="AlphaFoldDB" id="A0A919SPX1"/>
<keyword evidence="2" id="KW-1133">Transmembrane helix</keyword>
<reference evidence="3" key="1">
    <citation type="submission" date="2021-03" db="EMBL/GenBank/DDBJ databases">
        <title>Whole genome shotgun sequence of Actinoplanes auranticolor NBRC 12245.</title>
        <authorList>
            <person name="Komaki H."/>
            <person name="Tamura T."/>
        </authorList>
    </citation>
    <scope>NUCLEOTIDE SEQUENCE</scope>
    <source>
        <strain evidence="3">NBRC 12245</strain>
    </source>
</reference>
<evidence type="ECO:0000313" key="4">
    <source>
        <dbReference type="Proteomes" id="UP000681340"/>
    </source>
</evidence>
<evidence type="ECO:0000256" key="1">
    <source>
        <dbReference type="SAM" id="MobiDB-lite"/>
    </source>
</evidence>
<sequence length="172" mass="18190">MPDTPKCRSSWCAVSACDGSPSGRQTIIDRIVAIGVCTAAAGTAGPVFVVAEVVFLAVVLVGTRRPKRLRGVAAPLCVAVIARVLLGYGRVFWARRGDRPTGYMGRLRVMKRKGSETVRGGAGWCGAAWEGHRAARSPTGPQRGGWTRRTETVRRGNPEGGTEPGGAKCGMR</sequence>
<keyword evidence="2" id="KW-0812">Transmembrane</keyword>
<evidence type="ECO:0000313" key="3">
    <source>
        <dbReference type="EMBL" id="GIM74903.1"/>
    </source>
</evidence>
<proteinExistence type="predicted"/>
<protein>
    <submittedName>
        <fullName evidence="3">Uncharacterized protein</fullName>
    </submittedName>
</protein>
<comment type="caution">
    <text evidence="3">The sequence shown here is derived from an EMBL/GenBank/DDBJ whole genome shotgun (WGS) entry which is preliminary data.</text>
</comment>
<feature type="compositionally biased region" description="Basic and acidic residues" evidence="1">
    <location>
        <begin position="148"/>
        <end position="157"/>
    </location>
</feature>
<dbReference type="EMBL" id="BOQL01000053">
    <property type="protein sequence ID" value="GIM74903.1"/>
    <property type="molecule type" value="Genomic_DNA"/>
</dbReference>
<name>A0A919SPX1_9ACTN</name>
<dbReference type="Proteomes" id="UP000681340">
    <property type="component" value="Unassembled WGS sequence"/>
</dbReference>
<organism evidence="3 4">
    <name type="scientific">Actinoplanes auranticolor</name>
    <dbReference type="NCBI Taxonomy" id="47988"/>
    <lineage>
        <taxon>Bacteria</taxon>
        <taxon>Bacillati</taxon>
        <taxon>Actinomycetota</taxon>
        <taxon>Actinomycetes</taxon>
        <taxon>Micromonosporales</taxon>
        <taxon>Micromonosporaceae</taxon>
        <taxon>Actinoplanes</taxon>
    </lineage>
</organism>